<name>L0AU05_THEEQ</name>
<keyword evidence="4" id="KW-1185">Reference proteome</keyword>
<dbReference type="InterPro" id="IPR000626">
    <property type="entry name" value="Ubiquitin-like_dom"/>
</dbReference>
<dbReference type="InterPro" id="IPR019956">
    <property type="entry name" value="Ubiquitin_dom"/>
</dbReference>
<dbReference type="AlphaFoldDB" id="L0AU05"/>
<dbReference type="EMBL" id="CP001669">
    <property type="protein sequence ID" value="AFZ79025.1"/>
    <property type="molecule type" value="Genomic_DNA"/>
</dbReference>
<accession>L0AU05</accession>
<gene>
    <name evidence="3" type="ORF">BEWA_018700</name>
</gene>
<dbReference type="Pfam" id="PF00240">
    <property type="entry name" value="ubiquitin"/>
    <property type="match status" value="1"/>
</dbReference>
<evidence type="ECO:0000313" key="3">
    <source>
        <dbReference type="EMBL" id="AFZ79025.1"/>
    </source>
</evidence>
<dbReference type="FunFam" id="3.10.20.90:FF:000211">
    <property type="entry name" value="Polyubiquitin 9"/>
    <property type="match status" value="1"/>
</dbReference>
<dbReference type="GeneID" id="15803768"/>
<dbReference type="PANTHER" id="PTHR10666">
    <property type="entry name" value="UBIQUITIN"/>
    <property type="match status" value="1"/>
</dbReference>
<sequence length="186" mass="21239">MTWFGAIFRGSVFIYAVISVIHCMNIKNTKNTIRVNTLYGPLEIRRNIRTIHDVKCGLSNLGYRGNIKLYSNRRQLFDNEVYSESEHSNIAMCIEMRGGMRISIETMTGKSVQIEATENETVLDVKKKLSEKQNIPLEQQRMIYNGKLLEDNKTLAEYNIKNNAVIQLVLRLRGGVTSGTLHSIVK</sequence>
<dbReference type="PRINTS" id="PR00348">
    <property type="entry name" value="UBIQUITIN"/>
</dbReference>
<reference evidence="3 4" key="1">
    <citation type="journal article" date="2012" name="BMC Genomics">
        <title>Comparative genomic analysis and phylogenetic position of Theileria equi.</title>
        <authorList>
            <person name="Kappmeyer L.S."/>
            <person name="Thiagarajan M."/>
            <person name="Herndon D.R."/>
            <person name="Ramsay J.D."/>
            <person name="Caler E."/>
            <person name="Djikeng A."/>
            <person name="Gillespie J.J."/>
            <person name="Lau A.O."/>
            <person name="Roalson E.H."/>
            <person name="Silva J.C."/>
            <person name="Silva M.G."/>
            <person name="Suarez C.E."/>
            <person name="Ueti M.W."/>
            <person name="Nene V.M."/>
            <person name="Mealey R.H."/>
            <person name="Knowles D.P."/>
            <person name="Brayton K.A."/>
        </authorList>
    </citation>
    <scope>NUCLEOTIDE SEQUENCE [LARGE SCALE GENOMIC DNA]</scope>
    <source>
        <strain evidence="3 4">WA</strain>
    </source>
</reference>
<dbReference type="InterPro" id="IPR050158">
    <property type="entry name" value="Ubiquitin_ubiquitin-like"/>
</dbReference>
<dbReference type="STRING" id="1537102.L0AU05"/>
<dbReference type="eggNOG" id="KOG0001">
    <property type="taxonomic scope" value="Eukaryota"/>
</dbReference>
<dbReference type="InterPro" id="IPR019954">
    <property type="entry name" value="Ubiquitin_CS"/>
</dbReference>
<dbReference type="SMART" id="SM00213">
    <property type="entry name" value="UBQ"/>
    <property type="match status" value="1"/>
</dbReference>
<dbReference type="PROSITE" id="PS00299">
    <property type="entry name" value="UBIQUITIN_1"/>
    <property type="match status" value="1"/>
</dbReference>
<keyword evidence="1" id="KW-1133">Transmembrane helix</keyword>
<evidence type="ECO:0000313" key="4">
    <source>
        <dbReference type="Proteomes" id="UP000031512"/>
    </source>
</evidence>
<feature type="transmembrane region" description="Helical" evidence="1">
    <location>
        <begin position="6"/>
        <end position="24"/>
    </location>
</feature>
<dbReference type="SUPFAM" id="SSF54236">
    <property type="entry name" value="Ubiquitin-like"/>
    <property type="match status" value="1"/>
</dbReference>
<proteinExistence type="predicted"/>
<keyword evidence="1" id="KW-0812">Transmembrane</keyword>
<protein>
    <submittedName>
        <fullName evidence="3">Ubiquitin family member protein</fullName>
    </submittedName>
</protein>
<dbReference type="Gene3D" id="3.10.20.90">
    <property type="entry name" value="Phosphatidylinositol 3-kinase Catalytic Subunit, Chain A, domain 1"/>
    <property type="match status" value="1"/>
</dbReference>
<dbReference type="RefSeq" id="XP_004828691.1">
    <property type="nucleotide sequence ID" value="XM_004828634.1"/>
</dbReference>
<evidence type="ECO:0000256" key="1">
    <source>
        <dbReference type="SAM" id="Phobius"/>
    </source>
</evidence>
<dbReference type="VEuPathDB" id="PiroplasmaDB:BEWA_018700"/>
<feature type="domain" description="Ubiquitin-like" evidence="2">
    <location>
        <begin position="100"/>
        <end position="175"/>
    </location>
</feature>
<dbReference type="PROSITE" id="PS50053">
    <property type="entry name" value="UBIQUITIN_2"/>
    <property type="match status" value="1"/>
</dbReference>
<dbReference type="KEGG" id="beq:BEWA_018700"/>
<dbReference type="OrthoDB" id="428577at2759"/>
<dbReference type="InterPro" id="IPR029071">
    <property type="entry name" value="Ubiquitin-like_domsf"/>
</dbReference>
<organism evidence="3 4">
    <name type="scientific">Theileria equi strain WA</name>
    <dbReference type="NCBI Taxonomy" id="1537102"/>
    <lineage>
        <taxon>Eukaryota</taxon>
        <taxon>Sar</taxon>
        <taxon>Alveolata</taxon>
        <taxon>Apicomplexa</taxon>
        <taxon>Aconoidasida</taxon>
        <taxon>Piroplasmida</taxon>
        <taxon>Theileriidae</taxon>
        <taxon>Theileria</taxon>
    </lineage>
</organism>
<evidence type="ECO:0000259" key="2">
    <source>
        <dbReference type="PROSITE" id="PS50053"/>
    </source>
</evidence>
<dbReference type="Proteomes" id="UP000031512">
    <property type="component" value="Chromosome 1"/>
</dbReference>
<keyword evidence="1" id="KW-0472">Membrane</keyword>